<proteinExistence type="predicted"/>
<accession>A0A2M4DDP5</accession>
<dbReference type="AlphaFoldDB" id="A0A2M4DDP5"/>
<organism evidence="1">
    <name type="scientific">Anopheles darlingi</name>
    <name type="common">Mosquito</name>
    <dbReference type="NCBI Taxonomy" id="43151"/>
    <lineage>
        <taxon>Eukaryota</taxon>
        <taxon>Metazoa</taxon>
        <taxon>Ecdysozoa</taxon>
        <taxon>Arthropoda</taxon>
        <taxon>Hexapoda</taxon>
        <taxon>Insecta</taxon>
        <taxon>Pterygota</taxon>
        <taxon>Neoptera</taxon>
        <taxon>Endopterygota</taxon>
        <taxon>Diptera</taxon>
        <taxon>Nematocera</taxon>
        <taxon>Culicoidea</taxon>
        <taxon>Culicidae</taxon>
        <taxon>Anophelinae</taxon>
        <taxon>Anopheles</taxon>
    </lineage>
</organism>
<reference evidence="1" key="1">
    <citation type="submission" date="2018-01" db="EMBL/GenBank/DDBJ databases">
        <title>An insight into the sialome of Amazonian anophelines.</title>
        <authorList>
            <person name="Ribeiro J.M."/>
            <person name="Scarpassa V."/>
            <person name="Calvo E."/>
        </authorList>
    </citation>
    <scope>NUCLEOTIDE SEQUENCE</scope>
</reference>
<dbReference type="EMBL" id="GGFL01011451">
    <property type="protein sequence ID" value="MBW75629.1"/>
    <property type="molecule type" value="Transcribed_RNA"/>
</dbReference>
<protein>
    <submittedName>
        <fullName evidence="1">Putative secreted protein</fullName>
    </submittedName>
</protein>
<evidence type="ECO:0000313" key="1">
    <source>
        <dbReference type="EMBL" id="MBW75629.1"/>
    </source>
</evidence>
<name>A0A2M4DDP5_ANODA</name>
<sequence>MEQVGVLGKLLTQLVVLLLTVHFLRQLGITLLDDLLQIAPSILERFHREPGVRIRADFKALNLTIQGGQRLEVNLSGGQ</sequence>